<name>A0A813GT98_POLGL</name>
<feature type="compositionally biased region" description="Polar residues" evidence="2">
    <location>
        <begin position="1081"/>
        <end position="1091"/>
    </location>
</feature>
<proteinExistence type="predicted"/>
<feature type="compositionally biased region" description="Polar residues" evidence="2">
    <location>
        <begin position="1050"/>
        <end position="1061"/>
    </location>
</feature>
<dbReference type="GO" id="GO:0006310">
    <property type="term" value="P:DNA recombination"/>
    <property type="evidence" value="ECO:0007669"/>
    <property type="project" value="UniProtKB-KW"/>
</dbReference>
<reference evidence="3" key="1">
    <citation type="submission" date="2021-02" db="EMBL/GenBank/DDBJ databases">
        <authorList>
            <person name="Dougan E. K."/>
            <person name="Rhodes N."/>
            <person name="Thang M."/>
            <person name="Chan C."/>
        </authorList>
    </citation>
    <scope>NUCLEOTIDE SEQUENCE</scope>
</reference>
<dbReference type="SUPFAM" id="SSF56349">
    <property type="entry name" value="DNA breaking-rejoining enzymes"/>
    <property type="match status" value="2"/>
</dbReference>
<dbReference type="GO" id="GO:0003677">
    <property type="term" value="F:DNA binding"/>
    <property type="evidence" value="ECO:0007669"/>
    <property type="project" value="InterPro"/>
</dbReference>
<dbReference type="InterPro" id="IPR029063">
    <property type="entry name" value="SAM-dependent_MTases_sf"/>
</dbReference>
<comment type="caution">
    <text evidence="3">The sequence shown here is derived from an EMBL/GenBank/DDBJ whole genome shotgun (WGS) entry which is preliminary data.</text>
</comment>
<gene>
    <name evidence="3" type="ORF">PGLA2088_LOCUS478</name>
</gene>
<organism evidence="3 4">
    <name type="scientific">Polarella glacialis</name>
    <name type="common">Dinoflagellate</name>
    <dbReference type="NCBI Taxonomy" id="89957"/>
    <lineage>
        <taxon>Eukaryota</taxon>
        <taxon>Sar</taxon>
        <taxon>Alveolata</taxon>
        <taxon>Dinophyceae</taxon>
        <taxon>Suessiales</taxon>
        <taxon>Suessiaceae</taxon>
        <taxon>Polarella</taxon>
    </lineage>
</organism>
<dbReference type="SUPFAM" id="SSF53335">
    <property type="entry name" value="S-adenosyl-L-methionine-dependent methyltransferases"/>
    <property type="match status" value="2"/>
</dbReference>
<evidence type="ECO:0000313" key="4">
    <source>
        <dbReference type="Proteomes" id="UP000626109"/>
    </source>
</evidence>
<sequence length="3470" mass="384280">ATGKRNKFSSPAFGVRARDRRHGDPFPLPVPSSHSALFRAANTGQRQVFEAFHSLNALAGPTLKSASAQQHSLPPSADLKPTSVQQWMMDDVVERISRHGSQPADLSEESSLGELLASSGPYSGDVGHLASFDISKIKVLSRPLRPQEAASLCPPRTAGYYKHFRHVIERDERELEVLRESNYEGLTPYWDPKLKRSRGARIGLYQALHRVGLLTFRRRAKAKVGFFVVAKKDGMQRLIVDARVPNMCHRRPPPTRLGTSGAYLDLDLGDHAASGFGPVYEPSGNEGDVGDCFYNFLQEDLASWFCADDWMTSEEWMSLGIDVGEVFDDELRCKLYPSREERLCPAFLGVCMGWSWALHMAQEIVSHQVSQTENFDKSDQIRDKQVAPLLQPGRPVLGIYVDNVAIIGGVPEDADRRMRAVCERFGQLGIPFVVTHKRSQSYLDTIGLRFDFARRALMHKSRRCWRLRLATLALLRRRKVRGSVLQVWGGHVIHHFSLLRPGMSCLHSFYRFIEFAGNEQKVLWPSVRQEMRLVIGLVFLGEAHLGAPIHESVYLGDSSTYGFSLMVTKSSQQEVRQATLHRERWRFIAPDVELGAPLVSPLDFSTLGGLSPLGGDVAPPPGLSPPGAHEISSGWSRGSCPGAGFGTSTQYGRQLLQQAELRRKPVQSWRPSRPPRPLVEVPDSIPVIGPEWDKQDRYTLLVAAPWHHTAEHINIKEMRVLLMGVRRCCRDRSALGHRVLLLSDNLVSVLALEKGRSSSYSLNLLCRRAAAYSIGGRISFSFRHIGTDRNVADAPSRWFDPPGSKHSRRCSNSPRTAGTPPLGPRCRFGGRDPKAAPVGKSPRSTTRGTASCKPAKSAADGPHDVSPVPDLAFPVLPVASRVLTSRPQQPKYFLELFSGSGVLTTAFKQAGCNVLPACEILNGVQFDLTRHSTQEALLRLLRTGRVWYVHMGTPCTVWSRARHGLTNMARARAKETVGVELALFSAFTLCLSVVVGAALLPPSAQREPLVTAVRDSKANRSRLSAMPLELRAPLSMALLCNMSKRRNELTTTSLGTPATGRSATMSPSSSASIPMPKRRSYGSSGQSGLASTSKRGRVLCAKTGAGVLLPKSKQLKCRKVTSNTLARYSSALEEFDTWAKKNKRGLGPKQLDASMVEFMRQQYEAGCQSWEGSYLVYGHQLLRHTGVDSSCLPESKKALKGWKTGAPGKMRLPYPEEVILDVADFALGAGNGEAAMAIALQLDGYFRPSEVLNLTVKQVMPPARKAGRAYAKAWGIVLAPAEDEKPTKTGQFDDSVLIGDIQHEWLGPILALVIKNKTPEDKLFPSLSLASYERLFRDAMQKRYNTCIHVTPHAVRHSGPSNDKFHKRRSLLQIQKRGRWASPKSVARYEKEALLLSIWRAIPEHKHSDISARSRDFPFKLFHPGRVQTLCRLEANPRPDKVFSGKRKNTGQALQPLSCNCSCVFQAEPSTSTTTTTTILPEPKPFEPANSSLLGIAPLLVHLGLGGLQVGLGACSRRRGRVVQAIAVEVVESAADPPVPSKDWASLLSQAEFVASASFPPEVPPKPSAPVPPQVLVEFPADPDGFFWHHRILLKRIAGPTWLALTPDHDICRHNLETSRHLVLERAAQFPAAQRAFVYAFDPIDRATLEGFKRIAATQAALLGDGGDVEVQSFLWVICDVSRPDYGNAVDSRMVNDPLTGVAFEAKGIVKMGNEEVFVEKVQADHLAAWAAKTVKDAGDIRLLGDHRDAAGKRKLDLSSAVAMMRESKIDDFPLQGVRACREYLSAISEGPGNIVSYHSEWVRLSGVNEASAVCHTHRTLAETLRLLVSFDQVDLSNMAGGEQLVRWIIQIETAVERNPKLPDFSGLDIVTGATTSAEGKALAPKFGEWITERMKSRATIWKSQRQYNEERRGSVKDKGAGKGKDKDRDGKKKKKEAGGAQAAADDQRATMEATGKRTKFSSPAFGVRARDRRHGDPFPLPVPSSHSALFRAANTGQRQVFEAFHSLNALAGPTLKSASAQQHSLPPSAGLKPTSVQQWMMDDVVERISRHGEQPADLSEESSLGELLASSGPYSGDVGHLASFDISKIKVLSRPLRPQEAASLCPPRTAGYYKHFRHVIERDERELEVLRESNYDGLTPYWDPKLKRSRGARIGLYQALHRVGLLTFRRRAKAKVGFFVVAKKDGMQRLIVDARVPNMCHRRPPPTRLGTSGAYLDLDLGDHAASGFGAVYEPSGNEGDVGDCFYNFLQEDLASWFCADDWMTSEEWMSLGIDVGEVFDDELRCKLYPNREERLCPAFLGVCMGWSWALHTAQEIVSHQVSQTENFDKSDQIRDKQVAPLLQPGRPVLGIYVDNVAIIGGVPEDADRRMRAVCERFGQLGIPFVVTHKSSQSYLDTIGLRFDFARRALMHKSRRCWRLRLAALALLRRRKVRGSVLQVWGGHVIHHFSLLRPGMSCLHSFYRFIEFAGNEQKVLWPSVRQEMRLVIGLVFLCEAHLGAPIHENVYLGDSSTYGFSLRVTKSSQLEVRQATLHRERWRFIAPDVELGAPLVSPLDFSTLGGLSPLGGEVAPPPGLSPPGAHEISSGWSRGSCPGAGFGTSTQYGRQLLQQAELRRKPVQSWRPSRPPRPLVEVLDIIPVIGPEWDKQDRYTLLVAAPWHHTAEHINIKEMRVLLMGVRRCCRDRSALGHRVLLLSDNLVSVLALEKGRSSSYSLNLLCRRAAAYSIGGRISFRFRHIGTDRNVADAPSRWFDPPGSKHSRQCSSSPRTAGTPPLGPRCRFGGRDPKAAPTSQQPKYFLELFSGSGVLTTAFKQAGCNVLPACEILNGVQFDLTRHSTQEALLRLLRTGRVWYVHMGTPCTVWSRARHGLTNMARARAKETVGVELALFSVAVARLARSLNIWWSIENPRSSRLWNFHPVSELLQLPHTHWFHWDMCMYDSPNKKPTATMTNCPSLAGLARACQGGHKHLVLRGTERVRLLDGLTVTRNKTAGAGVYPVPLCRRWCSLATSLCPAGAFGDSSSGFKGESESALSHAARAASSSVHGSAMQHEQTQKRADHDFLGNPCYRAQRYHEPIIFGQHSNAEAESGLASSSKRGRVLCAKTGAGVLLPKSKQLKCRKVTSNTLARYSSALEEFDTWAKKNKRGVGPLQLDASMVEFMRQQYEAGCQSWEGSYLVYGHQLLRRTGLDSSCLPESKKALKGWKTGAPGRMRLPYPEEVILDVADFALGAGDGEAALAIALQLDGYFRPSEVLNLTVKQVMPPARKAGRAYAKAWGIVLAPAEDEKPTKTGQFDDSVLIGDIQHEWLGPLLELLIKNKTPEEKLFPSLSLASYERLFRDAMQKRYNKCIHVTPHSVRHSGPSNDKFHKRRSLLQIQKRGRWASPKSVTRYEKEALLLGIWRAIPENQHSDISARSREFPSKLFHDMLRVRGTINFIHLLIGEHFTTLFPAGEPHILSSPPEFRATMSYP</sequence>
<feature type="compositionally biased region" description="Basic and acidic residues" evidence="2">
    <location>
        <begin position="1908"/>
        <end position="1931"/>
    </location>
</feature>
<dbReference type="InterPro" id="IPR052055">
    <property type="entry name" value="Hepadnavirus_pol/RT"/>
</dbReference>
<accession>A0A813GT98</accession>
<dbReference type="Proteomes" id="UP000626109">
    <property type="component" value="Unassembled WGS sequence"/>
</dbReference>
<feature type="region of interest" description="Disordered" evidence="2">
    <location>
        <begin position="2749"/>
        <end position="2791"/>
    </location>
</feature>
<feature type="region of interest" description="Disordered" evidence="2">
    <location>
        <begin position="1"/>
        <end position="24"/>
    </location>
</feature>
<protein>
    <submittedName>
        <fullName evidence="3">Uncharacterized protein</fullName>
    </submittedName>
</protein>
<dbReference type="InterPro" id="IPR011010">
    <property type="entry name" value="DNA_brk_join_enz"/>
</dbReference>
<feature type="non-terminal residue" evidence="3">
    <location>
        <position position="3470"/>
    </location>
</feature>
<feature type="compositionally biased region" description="Low complexity" evidence="2">
    <location>
        <begin position="1062"/>
        <end position="1075"/>
    </location>
</feature>
<dbReference type="PANTHER" id="PTHR33050">
    <property type="entry name" value="REVERSE TRANSCRIPTASE DOMAIN-CONTAINING PROTEIN"/>
    <property type="match status" value="1"/>
</dbReference>
<dbReference type="PANTHER" id="PTHR33050:SF7">
    <property type="entry name" value="RIBONUCLEASE H"/>
    <property type="match status" value="1"/>
</dbReference>
<keyword evidence="1" id="KW-0233">DNA recombination</keyword>
<evidence type="ECO:0000313" key="3">
    <source>
        <dbReference type="EMBL" id="CAE8626299.1"/>
    </source>
</evidence>
<evidence type="ECO:0000256" key="2">
    <source>
        <dbReference type="SAM" id="MobiDB-lite"/>
    </source>
</evidence>
<evidence type="ECO:0000256" key="1">
    <source>
        <dbReference type="ARBA" id="ARBA00023172"/>
    </source>
</evidence>
<feature type="region of interest" description="Disordered" evidence="2">
    <location>
        <begin position="793"/>
        <end position="865"/>
    </location>
</feature>
<dbReference type="EMBL" id="CAJNNW010000320">
    <property type="protein sequence ID" value="CAE8626299.1"/>
    <property type="molecule type" value="Genomic_DNA"/>
</dbReference>
<dbReference type="GO" id="GO:0015074">
    <property type="term" value="P:DNA integration"/>
    <property type="evidence" value="ECO:0007669"/>
    <property type="project" value="InterPro"/>
</dbReference>
<dbReference type="Gene3D" id="1.10.443.10">
    <property type="entry name" value="Intergrase catalytic core"/>
    <property type="match status" value="2"/>
</dbReference>
<dbReference type="InterPro" id="IPR013762">
    <property type="entry name" value="Integrase-like_cat_sf"/>
</dbReference>
<feature type="region of interest" description="Disordered" evidence="2">
    <location>
        <begin position="1903"/>
        <end position="1956"/>
    </location>
</feature>
<feature type="region of interest" description="Disordered" evidence="2">
    <location>
        <begin position="1050"/>
        <end position="1091"/>
    </location>
</feature>